<keyword evidence="4" id="KW-0677">Repeat</keyword>
<accession>A0A8J2MJB3</accession>
<feature type="domain" description="U3 small nucleolar RNA-associated protein 6 homolog C-terminal" evidence="7">
    <location>
        <begin position="295"/>
        <end position="510"/>
    </location>
</feature>
<evidence type="ECO:0000256" key="4">
    <source>
        <dbReference type="ARBA" id="ARBA00022737"/>
    </source>
</evidence>
<name>A0A8J2MJB3_COTCN</name>
<keyword evidence="5" id="KW-0539">Nucleus</keyword>
<dbReference type="PANTHER" id="PTHR23271">
    <property type="entry name" value="HEPATOCELLULAR CARCINOMA-ASSOCIATED ANTIGEN 66"/>
    <property type="match status" value="1"/>
</dbReference>
<gene>
    <name evidence="8" type="ORF">HICCMSTLAB_LOCUS4403</name>
</gene>
<evidence type="ECO:0000256" key="3">
    <source>
        <dbReference type="ARBA" id="ARBA00022552"/>
    </source>
</evidence>
<dbReference type="PANTHER" id="PTHR23271:SF1">
    <property type="entry name" value="U3 SMALL NUCLEOLAR RNA-ASSOCIATED PROTEIN 6 HOMOLOG"/>
    <property type="match status" value="1"/>
</dbReference>
<dbReference type="InterPro" id="IPR056907">
    <property type="entry name" value="UTP6_C"/>
</dbReference>
<dbReference type="GO" id="GO:0030515">
    <property type="term" value="F:snoRNA binding"/>
    <property type="evidence" value="ECO:0007669"/>
    <property type="project" value="InterPro"/>
</dbReference>
<dbReference type="InterPro" id="IPR013949">
    <property type="entry name" value="Utp6"/>
</dbReference>
<protein>
    <submittedName>
        <fullName evidence="8">Similar to Utp6: U3 small nucleolar RNA-associated protein 6 homolog (Mus musculus)</fullName>
    </submittedName>
</protein>
<dbReference type="Pfam" id="PF08640">
    <property type="entry name" value="U3_assoc_6"/>
    <property type="match status" value="2"/>
</dbReference>
<dbReference type="EMBL" id="CAJNRD030001119">
    <property type="protein sequence ID" value="CAG5087037.1"/>
    <property type="molecule type" value="Genomic_DNA"/>
</dbReference>
<sequence>MADLIENQCEDIDELEYIKKMKLFDKSEIRNIAKQLEEYETKIQSHTKCKEDYLKYITYEMDLLKRVKQRKEKLGITTQQSDTESPIIKKVNSLYQKATIKFQDDLRFWMAYMKFRKQLRLTNNISRLIEKMIEIHKNKQECWIIVARWQIEENKNLQKAKQDLLKGLRLHPTSQHLYSEIYQLILNETETTDELPAVVLERAQVVYQQAFKQIKDVTFIIKLLEITTKHKNTEKLQELIIGDLLKDYSYKPQVWDTMARRELAGFTYDPDGEDHHSMEVDETELNLMRRRINFCNQVYQTAVKRLKSEIMWTLYINCLTEINQDLSSLPNFKRKILKNALIQGHQSKKLQDKQYWYWIKILENDKKDENLKDKLYQVLCNATDALPQNVDFWKDKLKHLISVNKNDLFITEFDKATKILGNKALPLWKIKLLYTQAKYPNKVEEIYLAGIKEAVEISREIKPAYIKWVVLTKGIQIARHIYNELSVKIPFCLELHKEMVEIELIQPDICKQNARRPHEMATKFVEKGCEEMIPELEQMKRIKLFDDNEIRKIIKNLKDHEYKIGRLIKSKDDFLSYFSYLMVVLNLVKQRRLKLGIKEKQAGIDYAIIKKIKQLYKRSRMRFQSDLTFWVDLMKLSKIENFQYHLPGIADRMLKVHQDKPRCWHISAQWHMKETRDIERARKQLLKGLHFHPKAQILYKDLLELELYEACSNEQDTPVELKRAELVYQQARKHIKDINLTIELLDIASKFNKTKNLQKIIMDDLVENFSDEPKAWDKRARREFKGLNNESSPQDNVDVEKSQKNNLRDHLNLAIEIYESAVKLIPTKAMWSLYINFLLEISKDSSTLPNYKSKLLKNALTKGHHQNNLEEKYYWLWIKVFENKKNNSEKLNKILSSATEAHPESVELWKQKLNYLFFNSDQEDLALSEFDKAKKILKNKALPLWKIKLLYINEKHPEQLEEFYLTALKEAPEISLKFKPAYIKWVAATKGIKKTRHIYKELSIEPPFCLELHNEMSNIEVNQSAISRQNARHPYEMAVIQFGKNNIDVWINYIIFEMNHGDVINITNIYQRAVKTLNTVDSDNFISRFTLLKANSEHMDDYY</sequence>
<dbReference type="GO" id="GO:0034388">
    <property type="term" value="C:Pwp2p-containing subcomplex of 90S preribosome"/>
    <property type="evidence" value="ECO:0007669"/>
    <property type="project" value="TreeGrafter"/>
</dbReference>
<dbReference type="Pfam" id="PF24892">
    <property type="entry name" value="UTP6_C"/>
    <property type="match status" value="2"/>
</dbReference>
<feature type="domain" description="U3 small nucleolar RNA-associated protein 6 N-terminal" evidence="6">
    <location>
        <begin position="529"/>
        <end position="610"/>
    </location>
</feature>
<organism evidence="8 9">
    <name type="scientific">Cotesia congregata</name>
    <name type="common">Parasitoid wasp</name>
    <name type="synonym">Apanteles congregatus</name>
    <dbReference type="NCBI Taxonomy" id="51543"/>
    <lineage>
        <taxon>Eukaryota</taxon>
        <taxon>Metazoa</taxon>
        <taxon>Ecdysozoa</taxon>
        <taxon>Arthropoda</taxon>
        <taxon>Hexapoda</taxon>
        <taxon>Insecta</taxon>
        <taxon>Pterygota</taxon>
        <taxon>Neoptera</taxon>
        <taxon>Endopterygota</taxon>
        <taxon>Hymenoptera</taxon>
        <taxon>Apocrita</taxon>
        <taxon>Ichneumonoidea</taxon>
        <taxon>Braconidae</taxon>
        <taxon>Microgastrinae</taxon>
        <taxon>Cotesia</taxon>
    </lineage>
</organism>
<dbReference type="SUPFAM" id="SSF48452">
    <property type="entry name" value="TPR-like"/>
    <property type="match status" value="3"/>
</dbReference>
<keyword evidence="3" id="KW-0698">rRNA processing</keyword>
<dbReference type="InterPro" id="IPR011990">
    <property type="entry name" value="TPR-like_helical_dom_sf"/>
</dbReference>
<dbReference type="GO" id="GO:0032040">
    <property type="term" value="C:small-subunit processome"/>
    <property type="evidence" value="ECO:0007669"/>
    <property type="project" value="TreeGrafter"/>
</dbReference>
<dbReference type="InterPro" id="IPR055347">
    <property type="entry name" value="UTP6_N"/>
</dbReference>
<comment type="caution">
    <text evidence="8">The sequence shown here is derived from an EMBL/GenBank/DDBJ whole genome shotgun (WGS) entry which is preliminary data.</text>
</comment>
<evidence type="ECO:0000313" key="9">
    <source>
        <dbReference type="Proteomes" id="UP000786811"/>
    </source>
</evidence>
<feature type="domain" description="U3 small nucleolar RNA-associated protein 6 homolog C-terminal" evidence="7">
    <location>
        <begin position="814"/>
        <end position="1077"/>
    </location>
</feature>
<evidence type="ECO:0000256" key="1">
    <source>
        <dbReference type="ARBA" id="ARBA00004604"/>
    </source>
</evidence>
<dbReference type="Proteomes" id="UP000786811">
    <property type="component" value="Unassembled WGS sequence"/>
</dbReference>
<reference evidence="8" key="1">
    <citation type="submission" date="2021-04" db="EMBL/GenBank/DDBJ databases">
        <authorList>
            <person name="Chebbi M.A.C M."/>
        </authorList>
    </citation>
    <scope>NUCLEOTIDE SEQUENCE</scope>
</reference>
<evidence type="ECO:0000313" key="8">
    <source>
        <dbReference type="EMBL" id="CAG5087037.1"/>
    </source>
</evidence>
<dbReference type="InterPro" id="IPR003107">
    <property type="entry name" value="HAT"/>
</dbReference>
<dbReference type="AlphaFoldDB" id="A0A8J2MJB3"/>
<keyword evidence="9" id="KW-1185">Reference proteome</keyword>
<evidence type="ECO:0000259" key="6">
    <source>
        <dbReference type="Pfam" id="PF08640"/>
    </source>
</evidence>
<dbReference type="Gene3D" id="1.25.40.10">
    <property type="entry name" value="Tetratricopeptide repeat domain"/>
    <property type="match status" value="4"/>
</dbReference>
<evidence type="ECO:0000259" key="7">
    <source>
        <dbReference type="Pfam" id="PF24892"/>
    </source>
</evidence>
<evidence type="ECO:0000256" key="5">
    <source>
        <dbReference type="ARBA" id="ARBA00023242"/>
    </source>
</evidence>
<dbReference type="OrthoDB" id="28112at2759"/>
<dbReference type="GO" id="GO:0000462">
    <property type="term" value="P:maturation of SSU-rRNA from tricistronic rRNA transcript (SSU-rRNA, 5.8S rRNA, LSU-rRNA)"/>
    <property type="evidence" value="ECO:0007669"/>
    <property type="project" value="InterPro"/>
</dbReference>
<feature type="domain" description="U3 small nucleolar RNA-associated protein 6 N-terminal" evidence="6">
    <location>
        <begin position="12"/>
        <end position="89"/>
    </location>
</feature>
<evidence type="ECO:0000256" key="2">
    <source>
        <dbReference type="ARBA" id="ARBA00010734"/>
    </source>
</evidence>
<comment type="subcellular location">
    <subcellularLocation>
        <location evidence="1">Nucleus</location>
        <location evidence="1">Nucleolus</location>
    </subcellularLocation>
</comment>
<proteinExistence type="inferred from homology"/>
<dbReference type="SMART" id="SM00386">
    <property type="entry name" value="HAT"/>
    <property type="match status" value="8"/>
</dbReference>
<comment type="similarity">
    <text evidence="2">Belongs to the UTP6 family.</text>
</comment>